<accession>A0A1F8F242</accession>
<protein>
    <recommendedName>
        <fullName evidence="3">RanBP2-type domain-containing protein</fullName>
    </recommendedName>
</protein>
<evidence type="ECO:0000313" key="1">
    <source>
        <dbReference type="EMBL" id="OGN07212.1"/>
    </source>
</evidence>
<dbReference type="AlphaFoldDB" id="A0A1F8F242"/>
<dbReference type="EMBL" id="MGJN01000008">
    <property type="protein sequence ID" value="OGN07212.1"/>
    <property type="molecule type" value="Genomic_DNA"/>
</dbReference>
<organism evidence="1 2">
    <name type="scientific">Candidatus Yanofskybacteria bacterium RIFCSPHIGHO2_02_FULL_38_22b</name>
    <dbReference type="NCBI Taxonomy" id="1802673"/>
    <lineage>
        <taxon>Bacteria</taxon>
        <taxon>Candidatus Yanofskyibacteriota</taxon>
    </lineage>
</organism>
<evidence type="ECO:0000313" key="2">
    <source>
        <dbReference type="Proteomes" id="UP000176834"/>
    </source>
</evidence>
<sequence>MKWGWFCDNCGHGPMFGEGLCNKCGNWRPGSEVPFEHNETLKKLSDRIMEKLKKDLGLK</sequence>
<gene>
    <name evidence="1" type="ORF">A3B86_03185</name>
</gene>
<name>A0A1F8F242_9BACT</name>
<dbReference type="Proteomes" id="UP000176834">
    <property type="component" value="Unassembled WGS sequence"/>
</dbReference>
<proteinExistence type="predicted"/>
<evidence type="ECO:0008006" key="3">
    <source>
        <dbReference type="Google" id="ProtNLM"/>
    </source>
</evidence>
<comment type="caution">
    <text evidence="1">The sequence shown here is derived from an EMBL/GenBank/DDBJ whole genome shotgun (WGS) entry which is preliminary data.</text>
</comment>
<reference evidence="1 2" key="1">
    <citation type="journal article" date="2016" name="Nat. Commun.">
        <title>Thousands of microbial genomes shed light on interconnected biogeochemical processes in an aquifer system.</title>
        <authorList>
            <person name="Anantharaman K."/>
            <person name="Brown C.T."/>
            <person name="Hug L.A."/>
            <person name="Sharon I."/>
            <person name="Castelle C.J."/>
            <person name="Probst A.J."/>
            <person name="Thomas B.C."/>
            <person name="Singh A."/>
            <person name="Wilkins M.J."/>
            <person name="Karaoz U."/>
            <person name="Brodie E.L."/>
            <person name="Williams K.H."/>
            <person name="Hubbard S.S."/>
            <person name="Banfield J.F."/>
        </authorList>
    </citation>
    <scope>NUCLEOTIDE SEQUENCE [LARGE SCALE GENOMIC DNA]</scope>
</reference>